<protein>
    <recommendedName>
        <fullName evidence="15">ATP-dependent 6-phosphofructokinase</fullName>
        <shortName evidence="15">ATP-PFK</shortName>
        <shortName evidence="15">Phosphofructokinase</shortName>
        <ecNumber evidence="15">2.7.1.11</ecNumber>
    </recommendedName>
    <alternativeName>
        <fullName evidence="15">Phosphohexokinase</fullName>
    </alternativeName>
</protein>
<feature type="binding site" description="in other chain" evidence="15">
    <location>
        <begin position="431"/>
        <end position="433"/>
    </location>
    <ligand>
        <name>substrate</name>
        <note>ligand shared between dimeric partners</note>
    </ligand>
</feature>
<sequence length="1045" mass="114550">MAVTGEAPIHGNPNLPCFAVSWLKSGAIGPAVDVRLGSKEAWTRLEAASLLPGAGTLPPSPPGENYSNKCPPNTGGGDTVSLFKRHHHEAPAYVPYTYRKQKLEAEQRLSEPGIPVKPKIPKSQVKRYLQEFTDAKAAGRFDHLPPDQLERLEEEVKTAAADSEKAKDLEEFLRAVKEDQVKPQEGEETIGISSFIESDRDQKEVQGLQPIPAEGRSFIPETKEVPPTPPPPPVEVIPPPPEFPADPWQAFLDYMAATEGNHEAHITLGQEGQLIQRGMHKGKGVAVFTSGGDSQGMNAAVRAVVRMGLFVGARVFFIKEGYQGMVDGGDHILEANWSSVSGIIHKGGTVIGSARCKDFREREGRMKAAKNLIKRGITNLVVIGGDGSLTGANLFKQDWAALLQLLVKNGEITEEEKKANSHLNIVGMVGSIDNDFCGTDMTIGTDSALHRIIEAVDAIAATAYSHQRCFILEVMGRHCGYLALVAALTSEADYVFIPEHPPPENWGEKVCNKLKQERSMGQRLNIILVAEGAIDQQGEPITAEGVMKVIVDNLGFDTRITVLGHVQRGGSPSAFDRLLGCRMGAEAVLALMEATPETEPCVISLDGNQSVRVPLMGCVLKTQAVARAMKDRNWDQAVQMRGRSFARNLETYKMLTRLRPPKVVDTGKGGFNLGVVHIGAPACGMNAAVRSFVRNCIYRGDTVYGIHDGIDGLVEGNIQEMTWAEVTGWVGQGGAFLGTKRTLPDKYFDQVAARLREYKLHSLMIVGGFEAYHALLQFYEARGKYPEFCIPMVVIPATISNNVPGSDFSLGCDTALNEITEICDRIRQSAQGTKRRVFVVETMGGYCGYLATLAGLAGGADAAYIFEEPFGIQELQLDVYHMAAKMAEGVQRGLVLRNENANENYTTDFIYRLYSEEGKGIFSCRKNVLGHMQQGGSPSVFDRNMGTKMSAKCVTWLTDQMLAHRRADGTVFCDDASTAVLLGLQKRSYIFQPVIELKTKTDWVRRIATDQWWLKLRPLLRILAKHEAAYHEEGIDVKEVEEAID</sequence>
<dbReference type="GO" id="GO:0042802">
    <property type="term" value="F:identical protein binding"/>
    <property type="evidence" value="ECO:0007669"/>
    <property type="project" value="TreeGrafter"/>
</dbReference>
<dbReference type="GO" id="GO:0070095">
    <property type="term" value="F:fructose-6-phosphate binding"/>
    <property type="evidence" value="ECO:0007669"/>
    <property type="project" value="TreeGrafter"/>
</dbReference>
<dbReference type="Gene3D" id="3.40.50.460">
    <property type="entry name" value="Phosphofructokinase domain"/>
    <property type="match status" value="2"/>
</dbReference>
<keyword evidence="13 15" id="KW-0324">Glycolysis</keyword>
<organism evidence="18 19">
    <name type="scientific">Petrolisthes cinctipes</name>
    <name type="common">Flat porcelain crab</name>
    <dbReference type="NCBI Taxonomy" id="88211"/>
    <lineage>
        <taxon>Eukaryota</taxon>
        <taxon>Metazoa</taxon>
        <taxon>Ecdysozoa</taxon>
        <taxon>Arthropoda</taxon>
        <taxon>Crustacea</taxon>
        <taxon>Multicrustacea</taxon>
        <taxon>Malacostraca</taxon>
        <taxon>Eumalacostraca</taxon>
        <taxon>Eucarida</taxon>
        <taxon>Decapoda</taxon>
        <taxon>Pleocyemata</taxon>
        <taxon>Anomura</taxon>
        <taxon>Galatheoidea</taxon>
        <taxon>Porcellanidae</taxon>
        <taxon>Petrolisthes</taxon>
    </lineage>
</organism>
<evidence type="ECO:0000256" key="16">
    <source>
        <dbReference type="SAM" id="MobiDB-lite"/>
    </source>
</evidence>
<keyword evidence="7 15" id="KW-0808">Transferase</keyword>
<dbReference type="GO" id="GO:0061621">
    <property type="term" value="P:canonical glycolysis"/>
    <property type="evidence" value="ECO:0007669"/>
    <property type="project" value="TreeGrafter"/>
</dbReference>
<name>A0AAE1FF46_PETCI</name>
<dbReference type="InterPro" id="IPR009161">
    <property type="entry name" value="6-Pfructokinase_euk"/>
</dbReference>
<evidence type="ECO:0000256" key="13">
    <source>
        <dbReference type="ARBA" id="ARBA00023152"/>
    </source>
</evidence>
<evidence type="ECO:0000256" key="8">
    <source>
        <dbReference type="ARBA" id="ARBA00022723"/>
    </source>
</evidence>
<evidence type="ECO:0000313" key="18">
    <source>
        <dbReference type="EMBL" id="KAK3873087.1"/>
    </source>
</evidence>
<comment type="similarity">
    <text evidence="15">Belongs to the phosphofructokinase type A (PFKA) family. ATP-dependent PFK group I subfamily. Eukaryotic two domain clade 'E' sub-subfamily.</text>
</comment>
<evidence type="ECO:0000256" key="15">
    <source>
        <dbReference type="HAMAP-Rule" id="MF_03184"/>
    </source>
</evidence>
<evidence type="ECO:0000256" key="1">
    <source>
        <dbReference type="ARBA" id="ARBA00001946"/>
    </source>
</evidence>
<feature type="region of interest" description="Interdomain linker" evidence="15">
    <location>
        <begin position="658"/>
        <end position="671"/>
    </location>
</feature>
<feature type="binding site" description="in other chain" evidence="15">
    <location>
        <position position="741"/>
    </location>
    <ligand>
        <name>beta-D-fructose 2,6-bisphosphate</name>
        <dbReference type="ChEBI" id="CHEBI:58579"/>
        <note>allosteric activator; ligand shared between dimeric partners</note>
    </ligand>
</feature>
<feature type="binding site" evidence="15">
    <location>
        <position position="925"/>
    </location>
    <ligand>
        <name>beta-D-fructose 2,6-bisphosphate</name>
        <dbReference type="ChEBI" id="CHEBI:58579"/>
        <note>allosteric activator; ligand shared between dimeric partners</note>
    </ligand>
</feature>
<dbReference type="EMBL" id="JAWQEG010002265">
    <property type="protein sequence ID" value="KAK3873087.1"/>
    <property type="molecule type" value="Genomic_DNA"/>
</dbReference>
<evidence type="ECO:0000256" key="4">
    <source>
        <dbReference type="ARBA" id="ARBA00004679"/>
    </source>
</evidence>
<feature type="binding site" evidence="15">
    <location>
        <begin position="385"/>
        <end position="388"/>
    </location>
    <ligand>
        <name>ATP</name>
        <dbReference type="ChEBI" id="CHEBI:30616"/>
    </ligand>
</feature>
<dbReference type="EC" id="2.7.1.11" evidence="15"/>
<dbReference type="GO" id="GO:0030388">
    <property type="term" value="P:fructose 1,6-bisphosphate metabolic process"/>
    <property type="evidence" value="ECO:0007669"/>
    <property type="project" value="TreeGrafter"/>
</dbReference>
<feature type="binding site" evidence="15">
    <location>
        <position position="836"/>
    </location>
    <ligand>
        <name>beta-D-fructose 2,6-bisphosphate</name>
        <dbReference type="ChEBI" id="CHEBI:58579"/>
        <note>allosteric activator; ligand shared between dimeric partners</note>
    </ligand>
</feature>
<dbReference type="InterPro" id="IPR035966">
    <property type="entry name" value="PKF_sf"/>
</dbReference>
<keyword evidence="9 15" id="KW-0547">Nucleotide-binding</keyword>
<feature type="region of interest" description="Disordered" evidence="16">
    <location>
        <begin position="53"/>
        <end position="79"/>
    </location>
</feature>
<keyword evidence="6 15" id="KW-0021">Allosteric enzyme</keyword>
<comment type="activity regulation">
    <text evidence="15">Allosterically activated by ADP, AMP, or fructose 2,6-bisphosphate, and allosterically inhibited by ATP or citrate.</text>
</comment>
<dbReference type="GO" id="GO:0005524">
    <property type="term" value="F:ATP binding"/>
    <property type="evidence" value="ECO:0007669"/>
    <property type="project" value="UniProtKB-KW"/>
</dbReference>
<evidence type="ECO:0000256" key="10">
    <source>
        <dbReference type="ARBA" id="ARBA00022777"/>
    </source>
</evidence>
<dbReference type="Gene3D" id="3.40.50.450">
    <property type="match status" value="2"/>
</dbReference>
<evidence type="ECO:0000256" key="5">
    <source>
        <dbReference type="ARBA" id="ARBA00022490"/>
    </source>
</evidence>
<dbReference type="GO" id="GO:0005945">
    <property type="term" value="C:6-phosphofructokinase complex"/>
    <property type="evidence" value="ECO:0007669"/>
    <property type="project" value="TreeGrafter"/>
</dbReference>
<comment type="subunit">
    <text evidence="15">Homotetramer.</text>
</comment>
<feature type="binding site" description="in other chain" evidence="15">
    <location>
        <begin position="931"/>
        <end position="934"/>
    </location>
    <ligand>
        <name>beta-D-fructose 2,6-bisphosphate</name>
        <dbReference type="ChEBI" id="CHEBI:58579"/>
        <note>allosteric activator; ligand shared between dimeric partners</note>
    </ligand>
</feature>
<feature type="binding site" description="in other chain" evidence="15">
    <location>
        <begin position="843"/>
        <end position="845"/>
    </location>
    <ligand>
        <name>beta-D-fructose 2,6-bisphosphate</name>
        <dbReference type="ChEBI" id="CHEBI:58579"/>
        <note>allosteric activator; ligand shared between dimeric partners</note>
    </ligand>
</feature>
<keyword evidence="19" id="KW-1185">Reference proteome</keyword>
<feature type="binding site" description="in other chain" evidence="15">
    <location>
        <position position="899"/>
    </location>
    <ligand>
        <name>beta-D-fructose 2,6-bisphosphate</name>
        <dbReference type="ChEBI" id="CHEBI:58579"/>
        <note>allosteric activator; ligand shared between dimeric partners</note>
    </ligand>
</feature>
<keyword evidence="5 15" id="KW-0963">Cytoplasm</keyword>
<feature type="binding site" description="in other chain" evidence="15">
    <location>
        <begin position="565"/>
        <end position="568"/>
    </location>
    <ligand>
        <name>substrate</name>
        <note>ligand shared between dimeric partners</note>
    </ligand>
</feature>
<comment type="subcellular location">
    <subcellularLocation>
        <location evidence="3 15">Cytoplasm</location>
    </subcellularLocation>
</comment>
<feature type="domain" description="Phosphofructokinase" evidence="17">
    <location>
        <begin position="673"/>
        <end position="957"/>
    </location>
</feature>
<dbReference type="Proteomes" id="UP001286313">
    <property type="component" value="Unassembled WGS sequence"/>
</dbReference>
<dbReference type="HAMAP" id="MF_03184">
    <property type="entry name" value="Phosphofructokinase_I_E"/>
    <property type="match status" value="1"/>
</dbReference>
<dbReference type="InterPro" id="IPR015912">
    <property type="entry name" value="Phosphofructokinase_CS"/>
</dbReference>
<feature type="region of interest" description="C-terminal regulatory PFK domain 2" evidence="15">
    <location>
        <begin position="672"/>
        <end position="1045"/>
    </location>
</feature>
<evidence type="ECO:0000313" key="19">
    <source>
        <dbReference type="Proteomes" id="UP001286313"/>
    </source>
</evidence>
<feature type="binding site" description="in other chain" evidence="15">
    <location>
        <begin position="475"/>
        <end position="477"/>
    </location>
    <ligand>
        <name>substrate</name>
        <note>ligand shared between dimeric partners</note>
    </ligand>
</feature>
<feature type="binding site" description="in other chain" evidence="15">
    <location>
        <begin position="798"/>
        <end position="802"/>
    </location>
    <ligand>
        <name>beta-D-fructose 2,6-bisphosphate</name>
        <dbReference type="ChEBI" id="CHEBI:58579"/>
        <note>allosteric activator; ligand shared between dimeric partners</note>
    </ligand>
</feature>
<comment type="function">
    <text evidence="2 15">Catalyzes the phosphorylation of D-fructose 6-phosphate to fructose 1,6-bisphosphate by ATP, the first committing step of glycolysis.</text>
</comment>
<evidence type="ECO:0000256" key="2">
    <source>
        <dbReference type="ARBA" id="ARBA00002659"/>
    </source>
</evidence>
<dbReference type="InterPro" id="IPR022953">
    <property type="entry name" value="ATP_PFK"/>
</dbReference>
<dbReference type="PRINTS" id="PR00476">
    <property type="entry name" value="PHFRCTKINASE"/>
</dbReference>
<evidence type="ECO:0000256" key="11">
    <source>
        <dbReference type="ARBA" id="ARBA00022840"/>
    </source>
</evidence>
<dbReference type="GO" id="GO:0048029">
    <property type="term" value="F:monosaccharide binding"/>
    <property type="evidence" value="ECO:0007669"/>
    <property type="project" value="TreeGrafter"/>
</dbReference>
<dbReference type="GO" id="GO:0016208">
    <property type="term" value="F:AMP binding"/>
    <property type="evidence" value="ECO:0007669"/>
    <property type="project" value="TreeGrafter"/>
</dbReference>
<comment type="pathway">
    <text evidence="4 15">Carbohydrate degradation; glycolysis; D-glyceraldehyde 3-phosphate and glycerone phosphate from D-glucose: step 3/4.</text>
</comment>
<dbReference type="Pfam" id="PF00365">
    <property type="entry name" value="PFK"/>
    <property type="match status" value="2"/>
</dbReference>
<evidence type="ECO:0000256" key="12">
    <source>
        <dbReference type="ARBA" id="ARBA00022842"/>
    </source>
</evidence>
<feature type="binding site" evidence="15">
    <location>
        <begin position="355"/>
        <end position="356"/>
    </location>
    <ligand>
        <name>ATP</name>
        <dbReference type="ChEBI" id="CHEBI:30616"/>
    </ligand>
</feature>
<evidence type="ECO:0000256" key="7">
    <source>
        <dbReference type="ARBA" id="ARBA00022679"/>
    </source>
</evidence>
<dbReference type="GO" id="GO:0046872">
    <property type="term" value="F:metal ion binding"/>
    <property type="evidence" value="ECO:0007669"/>
    <property type="project" value="UniProtKB-KW"/>
</dbReference>
<dbReference type="GO" id="GO:0003872">
    <property type="term" value="F:6-phosphofructokinase activity"/>
    <property type="evidence" value="ECO:0007669"/>
    <property type="project" value="UniProtKB-UniRule"/>
</dbReference>
<dbReference type="GO" id="GO:0006002">
    <property type="term" value="P:fructose 6-phosphate metabolic process"/>
    <property type="evidence" value="ECO:0007669"/>
    <property type="project" value="InterPro"/>
</dbReference>
<comment type="caution">
    <text evidence="18">The sequence shown here is derived from an EMBL/GenBank/DDBJ whole genome shotgun (WGS) entry which is preliminary data.</text>
</comment>
<evidence type="ECO:0000259" key="17">
    <source>
        <dbReference type="Pfam" id="PF00365"/>
    </source>
</evidence>
<dbReference type="InterPro" id="IPR000023">
    <property type="entry name" value="Phosphofructokinase_dom"/>
</dbReference>
<feature type="binding site" evidence="15">
    <location>
        <position position="559"/>
    </location>
    <ligand>
        <name>substrate</name>
        <note>ligand shared between dimeric partners</note>
    </ligand>
</feature>
<accession>A0AAE1FF46</accession>
<comment type="cofactor">
    <cofactor evidence="1 15">
        <name>Mg(2+)</name>
        <dbReference type="ChEBI" id="CHEBI:18420"/>
    </cofactor>
</comment>
<feature type="binding site" description="in other chain" evidence="15">
    <location>
        <position position="531"/>
    </location>
    <ligand>
        <name>substrate</name>
        <note>ligand shared between dimeric partners</note>
    </ligand>
</feature>
<comment type="catalytic activity">
    <reaction evidence="14 15">
        <text>beta-D-fructose 6-phosphate + ATP = beta-D-fructose 1,6-bisphosphate + ADP + H(+)</text>
        <dbReference type="Rhea" id="RHEA:16109"/>
        <dbReference type="ChEBI" id="CHEBI:15378"/>
        <dbReference type="ChEBI" id="CHEBI:30616"/>
        <dbReference type="ChEBI" id="CHEBI:32966"/>
        <dbReference type="ChEBI" id="CHEBI:57634"/>
        <dbReference type="ChEBI" id="CHEBI:456216"/>
        <dbReference type="EC" id="2.7.1.11"/>
    </reaction>
</comment>
<keyword evidence="12 15" id="KW-0460">Magnesium</keyword>
<feature type="binding site" description="in other chain" evidence="15">
    <location>
        <position position="1006"/>
    </location>
    <ligand>
        <name>beta-D-fructose 2,6-bisphosphate</name>
        <dbReference type="ChEBI" id="CHEBI:58579"/>
        <note>allosteric activator; ligand shared between dimeric partners</note>
    </ligand>
</feature>
<dbReference type="FunFam" id="3.40.50.450:FF:000043">
    <property type="entry name" value="ATP-dependent 6-phosphofructokinase, platelet type"/>
    <property type="match status" value="1"/>
</dbReference>
<evidence type="ECO:0000256" key="3">
    <source>
        <dbReference type="ARBA" id="ARBA00004496"/>
    </source>
</evidence>
<dbReference type="FunFam" id="3.40.50.460:FF:000001">
    <property type="entry name" value="ATP-dependent 6-phosphofructokinase"/>
    <property type="match status" value="1"/>
</dbReference>
<proteinExistence type="inferred from homology"/>
<keyword evidence="8 15" id="KW-0479">Metal-binding</keyword>
<keyword evidence="11 15" id="KW-0067">ATP-binding</keyword>
<evidence type="ECO:0000256" key="6">
    <source>
        <dbReference type="ARBA" id="ARBA00022533"/>
    </source>
</evidence>
<dbReference type="NCBIfam" id="TIGR02478">
    <property type="entry name" value="6PF1K_euk"/>
    <property type="match status" value="1"/>
</dbReference>
<feature type="binding site" evidence="15">
    <location>
        <position position="292"/>
    </location>
    <ligand>
        <name>ATP</name>
        <dbReference type="ChEBI" id="CHEBI:30616"/>
    </ligand>
</feature>
<dbReference type="SUPFAM" id="SSF53784">
    <property type="entry name" value="Phosphofructokinase"/>
    <property type="match status" value="2"/>
</dbReference>
<dbReference type="PROSITE" id="PS00433">
    <property type="entry name" value="PHOSPHOFRUCTOKINASE"/>
    <property type="match status" value="2"/>
</dbReference>
<keyword evidence="10 15" id="KW-0418">Kinase</keyword>
<feature type="domain" description="Phosphofructokinase" evidence="17">
    <location>
        <begin position="285"/>
        <end position="590"/>
    </location>
</feature>
<feature type="region of interest" description="N-terminal catalytic PFK domain 1" evidence="15">
    <location>
        <begin position="1"/>
        <end position="657"/>
    </location>
</feature>
<feature type="binding site" evidence="15">
    <location>
        <position position="468"/>
    </location>
    <ligand>
        <name>substrate</name>
        <note>ligand shared between dimeric partners</note>
    </ligand>
</feature>
<dbReference type="FunFam" id="3.40.50.450:FF:000064">
    <property type="entry name" value="Phosphofructokinase, platelet b"/>
    <property type="match status" value="1"/>
</dbReference>
<dbReference type="PANTHER" id="PTHR13697">
    <property type="entry name" value="PHOSPHOFRUCTOKINASE"/>
    <property type="match status" value="1"/>
</dbReference>
<evidence type="ECO:0000256" key="14">
    <source>
        <dbReference type="ARBA" id="ARBA00048070"/>
    </source>
</evidence>
<reference evidence="18" key="1">
    <citation type="submission" date="2023-10" db="EMBL/GenBank/DDBJ databases">
        <title>Genome assemblies of two species of porcelain crab, Petrolisthes cinctipes and Petrolisthes manimaculis (Anomura: Porcellanidae).</title>
        <authorList>
            <person name="Angst P."/>
        </authorList>
    </citation>
    <scope>NUCLEOTIDE SEQUENCE</scope>
    <source>
        <strain evidence="18">PB745_01</strain>
        <tissue evidence="18">Gill</tissue>
    </source>
</reference>
<evidence type="ECO:0000256" key="9">
    <source>
        <dbReference type="ARBA" id="ARBA00022741"/>
    </source>
</evidence>
<dbReference type="FunFam" id="3.40.50.460:FF:000003">
    <property type="entry name" value="ATP-dependent 6-phosphofructokinase"/>
    <property type="match status" value="1"/>
</dbReference>
<feature type="binding site" evidence="15">
    <location>
        <position position="386"/>
    </location>
    <ligand>
        <name>Mg(2+)</name>
        <dbReference type="ChEBI" id="CHEBI:18420"/>
        <note>catalytic</note>
    </ligand>
</feature>
<gene>
    <name evidence="18" type="ORF">Pcinc_021876</name>
</gene>
<dbReference type="PANTHER" id="PTHR13697:SF4">
    <property type="entry name" value="ATP-DEPENDENT 6-PHOSPHOFRUCTOKINASE"/>
    <property type="match status" value="1"/>
</dbReference>
<feature type="active site" description="Proton acceptor" evidence="15">
    <location>
        <position position="433"/>
    </location>
</feature>
<dbReference type="AlphaFoldDB" id="A0AAE1FF46"/>